<keyword evidence="2" id="KW-1185">Reference proteome</keyword>
<comment type="caution">
    <text evidence="1">The sequence shown here is derived from an EMBL/GenBank/DDBJ whole genome shotgun (WGS) entry which is preliminary data.</text>
</comment>
<dbReference type="Proteomes" id="UP000475862">
    <property type="component" value="Unassembled WGS sequence"/>
</dbReference>
<name>A0A6G0T6N6_APHGL</name>
<reference evidence="1 2" key="1">
    <citation type="submission" date="2019-08" db="EMBL/GenBank/DDBJ databases">
        <title>The genome of the soybean aphid Biotype 1, its phylome, world population structure and adaptation to the North American continent.</title>
        <authorList>
            <person name="Giordano R."/>
            <person name="Donthu R.K."/>
            <person name="Hernandez A.G."/>
            <person name="Wright C.L."/>
            <person name="Zimin A.V."/>
        </authorList>
    </citation>
    <scope>NUCLEOTIDE SEQUENCE [LARGE SCALE GENOMIC DNA]</scope>
    <source>
        <tissue evidence="1">Whole aphids</tissue>
    </source>
</reference>
<dbReference type="OrthoDB" id="6606575at2759"/>
<sequence>MADSEILKADICLQENQCIRSVAASLNICDVSLSRYIKKFKLHQTGRGDKLMSGYRAHNKVFNKFQKNQLADYIKNSADMYFKLSPTAIRKLAFDFSLKLNLKPEATSISRAMHFNPANVKLFMDKYEFVMLKHKFKEQHIYNLDEIGITTVQNTEKVVALKGKKQIEAITSGERGALVTMTVNYKDFFIRGGPTGCIGAANKSGWMQGEEFLTFMKHFA</sequence>
<proteinExistence type="predicted"/>
<evidence type="ECO:0000313" key="2">
    <source>
        <dbReference type="Proteomes" id="UP000475862"/>
    </source>
</evidence>
<dbReference type="EMBL" id="VYZN01000054">
    <property type="protein sequence ID" value="KAE9526790.1"/>
    <property type="molecule type" value="Genomic_DNA"/>
</dbReference>
<evidence type="ECO:0000313" key="1">
    <source>
        <dbReference type="EMBL" id="KAE9526790.1"/>
    </source>
</evidence>
<accession>A0A6G0T6N6</accession>
<gene>
    <name evidence="1" type="ORF">AGLY_013438</name>
</gene>
<organism evidence="1 2">
    <name type="scientific">Aphis glycines</name>
    <name type="common">Soybean aphid</name>
    <dbReference type="NCBI Taxonomy" id="307491"/>
    <lineage>
        <taxon>Eukaryota</taxon>
        <taxon>Metazoa</taxon>
        <taxon>Ecdysozoa</taxon>
        <taxon>Arthropoda</taxon>
        <taxon>Hexapoda</taxon>
        <taxon>Insecta</taxon>
        <taxon>Pterygota</taxon>
        <taxon>Neoptera</taxon>
        <taxon>Paraneoptera</taxon>
        <taxon>Hemiptera</taxon>
        <taxon>Sternorrhyncha</taxon>
        <taxon>Aphidomorpha</taxon>
        <taxon>Aphidoidea</taxon>
        <taxon>Aphididae</taxon>
        <taxon>Aphidini</taxon>
        <taxon>Aphis</taxon>
        <taxon>Aphis</taxon>
    </lineage>
</organism>
<protein>
    <submittedName>
        <fullName evidence="1">Uncharacterized protein</fullName>
    </submittedName>
</protein>
<dbReference type="AlphaFoldDB" id="A0A6G0T6N6"/>